<evidence type="ECO:0000256" key="1">
    <source>
        <dbReference type="SAM" id="MobiDB-lite"/>
    </source>
</evidence>
<proteinExistence type="predicted"/>
<sequence>MSMFSRVAGYVRDKPPEAGGPTQSGQANVKRPPSREEAPKRPRIHLSNLGGGARTTSKSLQGGVHVSPPVESTIIVTDDEVQPVGEGMENQPSVPPTTEVPDAPSQDCSILTPV</sequence>
<organism evidence="2 3">
    <name type="scientific">Apostasia shenzhenica</name>
    <dbReference type="NCBI Taxonomy" id="1088818"/>
    <lineage>
        <taxon>Eukaryota</taxon>
        <taxon>Viridiplantae</taxon>
        <taxon>Streptophyta</taxon>
        <taxon>Embryophyta</taxon>
        <taxon>Tracheophyta</taxon>
        <taxon>Spermatophyta</taxon>
        <taxon>Magnoliopsida</taxon>
        <taxon>Liliopsida</taxon>
        <taxon>Asparagales</taxon>
        <taxon>Orchidaceae</taxon>
        <taxon>Apostasioideae</taxon>
        <taxon>Apostasia</taxon>
    </lineage>
</organism>
<reference evidence="2 3" key="1">
    <citation type="journal article" date="2017" name="Nature">
        <title>The Apostasia genome and the evolution of orchids.</title>
        <authorList>
            <person name="Zhang G.Q."/>
            <person name="Liu K.W."/>
            <person name="Li Z."/>
            <person name="Lohaus R."/>
            <person name="Hsiao Y.Y."/>
            <person name="Niu S.C."/>
            <person name="Wang J.Y."/>
            <person name="Lin Y.C."/>
            <person name="Xu Q."/>
            <person name="Chen L.J."/>
            <person name="Yoshida K."/>
            <person name="Fujiwara S."/>
            <person name="Wang Z.W."/>
            <person name="Zhang Y.Q."/>
            <person name="Mitsuda N."/>
            <person name="Wang M."/>
            <person name="Liu G.H."/>
            <person name="Pecoraro L."/>
            <person name="Huang H.X."/>
            <person name="Xiao X.J."/>
            <person name="Lin M."/>
            <person name="Wu X.Y."/>
            <person name="Wu W.L."/>
            <person name="Chen Y.Y."/>
            <person name="Chang S.B."/>
            <person name="Sakamoto S."/>
            <person name="Ohme-Takagi M."/>
            <person name="Yagi M."/>
            <person name="Zeng S.J."/>
            <person name="Shen C.Y."/>
            <person name="Yeh C.M."/>
            <person name="Luo Y.B."/>
            <person name="Tsai W.C."/>
            <person name="Van de Peer Y."/>
            <person name="Liu Z.J."/>
        </authorList>
    </citation>
    <scope>NUCLEOTIDE SEQUENCE [LARGE SCALE GENOMIC DNA]</scope>
    <source>
        <strain evidence="3">cv. Shenzhen</strain>
        <tissue evidence="2">Stem</tissue>
    </source>
</reference>
<accession>A0A2I0ACJ7</accession>
<feature type="region of interest" description="Disordered" evidence="1">
    <location>
        <begin position="1"/>
        <end position="114"/>
    </location>
</feature>
<evidence type="ECO:0000313" key="3">
    <source>
        <dbReference type="Proteomes" id="UP000236161"/>
    </source>
</evidence>
<protein>
    <submittedName>
        <fullName evidence="2">Uncharacterized protein</fullName>
    </submittedName>
</protein>
<dbReference type="EMBL" id="KZ451999">
    <property type="protein sequence ID" value="PKA53282.1"/>
    <property type="molecule type" value="Genomic_DNA"/>
</dbReference>
<evidence type="ECO:0000313" key="2">
    <source>
        <dbReference type="EMBL" id="PKA53282.1"/>
    </source>
</evidence>
<name>A0A2I0ACJ7_9ASPA</name>
<keyword evidence="3" id="KW-1185">Reference proteome</keyword>
<dbReference type="Proteomes" id="UP000236161">
    <property type="component" value="Unassembled WGS sequence"/>
</dbReference>
<dbReference type="AlphaFoldDB" id="A0A2I0ACJ7"/>
<gene>
    <name evidence="2" type="ORF">AXF42_Ash010012</name>
</gene>